<dbReference type="PROSITE" id="PS51300">
    <property type="entry name" value="NIRD"/>
    <property type="match status" value="1"/>
</dbReference>
<gene>
    <name evidence="9" type="ORF">A8L58_10880</name>
    <name evidence="8" type="ORF">AXH35_09440</name>
</gene>
<keyword evidence="5" id="KW-0411">Iron-sulfur</keyword>
<protein>
    <submittedName>
        <fullName evidence="8">Nitrite reductase small subunit</fullName>
    </submittedName>
</protein>
<dbReference type="OrthoDB" id="3213360at2"/>
<keyword evidence="3" id="KW-0560">Oxidoreductase</keyword>
<dbReference type="NCBIfam" id="TIGR02378">
    <property type="entry name" value="nirD_assim_sml"/>
    <property type="match status" value="1"/>
</dbReference>
<dbReference type="Gene3D" id="2.102.10.10">
    <property type="entry name" value="Rieske [2Fe-2S] iron-sulphur domain"/>
    <property type="match status" value="1"/>
</dbReference>
<organism evidence="8 10">
    <name type="scientific">Acidipropionibacterium acidipropionici</name>
    <dbReference type="NCBI Taxonomy" id="1748"/>
    <lineage>
        <taxon>Bacteria</taxon>
        <taxon>Bacillati</taxon>
        <taxon>Actinomycetota</taxon>
        <taxon>Actinomycetes</taxon>
        <taxon>Propionibacteriales</taxon>
        <taxon>Propionibacteriaceae</taxon>
        <taxon>Acidipropionibacterium</taxon>
    </lineage>
</organism>
<dbReference type="GO" id="GO:0008942">
    <property type="term" value="F:nitrite reductase [NAD(P)H] activity"/>
    <property type="evidence" value="ECO:0007669"/>
    <property type="project" value="InterPro"/>
</dbReference>
<dbReference type="InterPro" id="IPR036922">
    <property type="entry name" value="Rieske_2Fe-2S_sf"/>
</dbReference>
<dbReference type="OMA" id="IDNRDPF"/>
<dbReference type="RefSeq" id="WP_015071959.1">
    <property type="nucleotide sequence ID" value="NZ_CP013126.1"/>
</dbReference>
<reference evidence="8 10" key="2">
    <citation type="submission" date="2016-02" db="EMBL/GenBank/DDBJ databases">
        <title>Complete Genome Sequence of Propionibacterium acidipropionici ATCC 55737.</title>
        <authorList>
            <person name="Luna Flores C.H."/>
            <person name="Nielsen L.K."/>
            <person name="Marcellin E."/>
        </authorList>
    </citation>
    <scope>NUCLEOTIDE SEQUENCE [LARGE SCALE GENOMIC DNA]</scope>
    <source>
        <strain evidence="8 10">ATCC 55737</strain>
    </source>
</reference>
<evidence type="ECO:0000259" key="7">
    <source>
        <dbReference type="PROSITE" id="PS51296"/>
    </source>
</evidence>
<dbReference type="CDD" id="cd03529">
    <property type="entry name" value="Rieske_NirD"/>
    <property type="match status" value="1"/>
</dbReference>
<dbReference type="PROSITE" id="PS51296">
    <property type="entry name" value="RIESKE"/>
    <property type="match status" value="1"/>
</dbReference>
<keyword evidence="1" id="KW-0001">2Fe-2S</keyword>
<dbReference type="KEGG" id="aaci:ASQ49_05660"/>
<evidence type="ECO:0000256" key="5">
    <source>
        <dbReference type="ARBA" id="ARBA00023014"/>
    </source>
</evidence>
<dbReference type="GeneID" id="88084512"/>
<dbReference type="InterPro" id="IPR017941">
    <property type="entry name" value="Rieske_2Fe-2S"/>
</dbReference>
<keyword evidence="11" id="KW-1185">Reference proteome</keyword>
<evidence type="ECO:0000256" key="2">
    <source>
        <dbReference type="ARBA" id="ARBA00022723"/>
    </source>
</evidence>
<dbReference type="PANTHER" id="PTHR40562:SF1">
    <property type="entry name" value="NITRITE REDUCTASE (NADH) SMALL SUBUNIT"/>
    <property type="match status" value="1"/>
</dbReference>
<evidence type="ECO:0000313" key="10">
    <source>
        <dbReference type="Proteomes" id="UP000075221"/>
    </source>
</evidence>
<proteinExistence type="predicted"/>
<evidence type="ECO:0000256" key="3">
    <source>
        <dbReference type="ARBA" id="ARBA00023002"/>
    </source>
</evidence>
<dbReference type="Proteomes" id="UP000075221">
    <property type="component" value="Chromosome"/>
</dbReference>
<keyword evidence="2" id="KW-0479">Metal-binding</keyword>
<keyword evidence="4" id="KW-0408">Iron</keyword>
<keyword evidence="6" id="KW-0534">Nitrate assimilation</keyword>
<dbReference type="EMBL" id="CP015970">
    <property type="protein sequence ID" value="AOZ47107.1"/>
    <property type="molecule type" value="Genomic_DNA"/>
</dbReference>
<dbReference type="Proteomes" id="UP000178666">
    <property type="component" value="Chromosome"/>
</dbReference>
<dbReference type="SUPFAM" id="SSF50022">
    <property type="entry name" value="ISP domain"/>
    <property type="match status" value="1"/>
</dbReference>
<feature type="domain" description="Rieske" evidence="7">
    <location>
        <begin position="25"/>
        <end position="129"/>
    </location>
</feature>
<evidence type="ECO:0000313" key="8">
    <source>
        <dbReference type="EMBL" id="AMS05638.1"/>
    </source>
</evidence>
<accession>A0A142KHQ0</accession>
<evidence type="ECO:0000313" key="9">
    <source>
        <dbReference type="EMBL" id="AOZ47107.1"/>
    </source>
</evidence>
<dbReference type="GO" id="GO:0042128">
    <property type="term" value="P:nitrate assimilation"/>
    <property type="evidence" value="ECO:0007669"/>
    <property type="project" value="UniProtKB-KW"/>
</dbReference>
<dbReference type="GO" id="GO:0046872">
    <property type="term" value="F:metal ion binding"/>
    <property type="evidence" value="ECO:0007669"/>
    <property type="project" value="UniProtKB-KW"/>
</dbReference>
<dbReference type="GO" id="GO:0051537">
    <property type="term" value="F:2 iron, 2 sulfur cluster binding"/>
    <property type="evidence" value="ECO:0007669"/>
    <property type="project" value="UniProtKB-KW"/>
</dbReference>
<dbReference type="EMBL" id="CP014352">
    <property type="protein sequence ID" value="AMS05638.1"/>
    <property type="molecule type" value="Genomic_DNA"/>
</dbReference>
<dbReference type="InterPro" id="IPR017881">
    <property type="entry name" value="NirD"/>
</dbReference>
<evidence type="ECO:0000256" key="4">
    <source>
        <dbReference type="ARBA" id="ARBA00023004"/>
    </source>
</evidence>
<dbReference type="GO" id="GO:0004497">
    <property type="term" value="F:monooxygenase activity"/>
    <property type="evidence" value="ECO:0007669"/>
    <property type="project" value="UniProtKB-ARBA"/>
</dbReference>
<dbReference type="InterPro" id="IPR012748">
    <property type="entry name" value="Rieske-like_NirD"/>
</dbReference>
<dbReference type="AlphaFoldDB" id="A0A142KHQ0"/>
<reference evidence="9 11" key="1">
    <citation type="journal article" date="2016" name="Plant Dis.">
        <title>Improved production of propionic acid using genome shuffling.</title>
        <authorList>
            <person name="Luna-Flores C.H."/>
            <person name="Palfreyman R.W."/>
            <person name="Kromer J.O."/>
            <person name="Nielsen L.K."/>
            <person name="Marcellin E."/>
        </authorList>
    </citation>
    <scope>NUCLEOTIDE SEQUENCE [LARGE SCALE GENOMIC DNA]</scope>
    <source>
        <strain evidence="9 11">F3E8</strain>
    </source>
</reference>
<evidence type="ECO:0000313" key="11">
    <source>
        <dbReference type="Proteomes" id="UP000178666"/>
    </source>
</evidence>
<dbReference type="GO" id="GO:0016705">
    <property type="term" value="F:oxidoreductase activity, acting on paired donors, with incorporation or reduction of molecular oxygen"/>
    <property type="evidence" value="ECO:0007669"/>
    <property type="project" value="UniProtKB-ARBA"/>
</dbReference>
<sequence length="134" mass="13981">MTTTATAQHAESAGAPTVARPGGWRPVCALADLIPGLGAAALVDGEQVALFRLRDDSVRAVQQADPHADGANVMSRGIVGAQGALTTLASPLHKELYDLATGTCLDPKGAEPISLRTWPVRVRAGRIEICTRMD</sequence>
<evidence type="ECO:0000256" key="1">
    <source>
        <dbReference type="ARBA" id="ARBA00022714"/>
    </source>
</evidence>
<dbReference type="Pfam" id="PF13806">
    <property type="entry name" value="Rieske_2"/>
    <property type="match status" value="1"/>
</dbReference>
<name>A0A142KHQ0_9ACTN</name>
<evidence type="ECO:0000256" key="6">
    <source>
        <dbReference type="ARBA" id="ARBA00023063"/>
    </source>
</evidence>
<dbReference type="PANTHER" id="PTHR40562">
    <property type="match status" value="1"/>
</dbReference>